<dbReference type="InterPro" id="IPR002293">
    <property type="entry name" value="AA/rel_permease1"/>
</dbReference>
<keyword evidence="5 6" id="KW-0472">Membrane</keyword>
<reference evidence="9 10" key="1">
    <citation type="journal article" date="2019" name="Nat. Microbiol.">
        <title>Mediterranean grassland soil C-N compound turnover is dependent on rainfall and depth, and is mediated by genomically divergent microorganisms.</title>
        <authorList>
            <person name="Diamond S."/>
            <person name="Andeer P.F."/>
            <person name="Li Z."/>
            <person name="Crits-Christoph A."/>
            <person name="Burstein D."/>
            <person name="Anantharaman K."/>
            <person name="Lane K.R."/>
            <person name="Thomas B.C."/>
            <person name="Pan C."/>
            <person name="Northen T.R."/>
            <person name="Banfield J.F."/>
        </authorList>
    </citation>
    <scope>NUCLEOTIDE SEQUENCE [LARGE SCALE GENOMIC DNA]</scope>
    <source>
        <strain evidence="8">NP_1</strain>
        <strain evidence="7">NP_2</strain>
    </source>
</reference>
<dbReference type="InterPro" id="IPR050367">
    <property type="entry name" value="APC_superfamily"/>
</dbReference>
<evidence type="ECO:0000313" key="10">
    <source>
        <dbReference type="Proteomes" id="UP000318661"/>
    </source>
</evidence>
<evidence type="ECO:0000256" key="3">
    <source>
        <dbReference type="ARBA" id="ARBA00022692"/>
    </source>
</evidence>
<comment type="subcellular location">
    <subcellularLocation>
        <location evidence="1">Cell membrane</location>
        <topology evidence="1">Multi-pass membrane protein</topology>
    </subcellularLocation>
</comment>
<feature type="transmembrane region" description="Helical" evidence="6">
    <location>
        <begin position="121"/>
        <end position="139"/>
    </location>
</feature>
<keyword evidence="3 6" id="KW-0812">Transmembrane</keyword>
<dbReference type="Pfam" id="PF13520">
    <property type="entry name" value="AA_permease_2"/>
    <property type="match status" value="1"/>
</dbReference>
<dbReference type="EMBL" id="VBAI01000119">
    <property type="protein sequence ID" value="TMJ10361.1"/>
    <property type="molecule type" value="Genomic_DNA"/>
</dbReference>
<organism evidence="7 10">
    <name type="scientific">Candidatus Segetimicrobium genomatis</name>
    <dbReference type="NCBI Taxonomy" id="2569760"/>
    <lineage>
        <taxon>Bacteria</taxon>
        <taxon>Bacillati</taxon>
        <taxon>Candidatus Sysuimicrobiota</taxon>
        <taxon>Candidatus Sysuimicrobiia</taxon>
        <taxon>Candidatus Sysuimicrobiales</taxon>
        <taxon>Candidatus Segetimicrobiaceae</taxon>
        <taxon>Candidatus Segetimicrobium</taxon>
    </lineage>
</organism>
<dbReference type="GO" id="GO:0005886">
    <property type="term" value="C:plasma membrane"/>
    <property type="evidence" value="ECO:0007669"/>
    <property type="project" value="UniProtKB-SubCell"/>
</dbReference>
<feature type="transmembrane region" description="Helical" evidence="6">
    <location>
        <begin position="341"/>
        <end position="361"/>
    </location>
</feature>
<feature type="transmembrane region" description="Helical" evidence="6">
    <location>
        <begin position="373"/>
        <end position="406"/>
    </location>
</feature>
<dbReference type="GO" id="GO:0022857">
    <property type="term" value="F:transmembrane transporter activity"/>
    <property type="evidence" value="ECO:0007669"/>
    <property type="project" value="InterPro"/>
</dbReference>
<feature type="transmembrane region" description="Helical" evidence="6">
    <location>
        <begin position="85"/>
        <end position="109"/>
    </location>
</feature>
<evidence type="ECO:0000313" key="8">
    <source>
        <dbReference type="EMBL" id="TMJ10361.1"/>
    </source>
</evidence>
<proteinExistence type="predicted"/>
<feature type="transmembrane region" description="Helical" evidence="6">
    <location>
        <begin position="313"/>
        <end position="335"/>
    </location>
</feature>
<evidence type="ECO:0000313" key="7">
    <source>
        <dbReference type="EMBL" id="TMJ06633.1"/>
    </source>
</evidence>
<evidence type="ECO:0000256" key="6">
    <source>
        <dbReference type="SAM" id="Phobius"/>
    </source>
</evidence>
<comment type="caution">
    <text evidence="7">The sequence shown here is derived from an EMBL/GenBank/DDBJ whole genome shotgun (WGS) entry which is preliminary data.</text>
</comment>
<evidence type="ECO:0000313" key="9">
    <source>
        <dbReference type="Proteomes" id="UP000315217"/>
    </source>
</evidence>
<feature type="transmembrane region" description="Helical" evidence="6">
    <location>
        <begin position="177"/>
        <end position="198"/>
    </location>
</feature>
<dbReference type="AlphaFoldDB" id="A0A537LF36"/>
<dbReference type="Proteomes" id="UP000315217">
    <property type="component" value="Unassembled WGS sequence"/>
</dbReference>
<protein>
    <submittedName>
        <fullName evidence="7">Amino acid permease</fullName>
    </submittedName>
</protein>
<gene>
    <name evidence="8" type="ORF">E6G98_07680</name>
    <name evidence="7" type="ORF">E6G99_08665</name>
</gene>
<dbReference type="Proteomes" id="UP000318661">
    <property type="component" value="Unassembled WGS sequence"/>
</dbReference>
<evidence type="ECO:0000256" key="1">
    <source>
        <dbReference type="ARBA" id="ARBA00004651"/>
    </source>
</evidence>
<name>A0A537LF36_9BACT</name>
<feature type="transmembrane region" description="Helical" evidence="6">
    <location>
        <begin position="263"/>
        <end position="292"/>
    </location>
</feature>
<sequence>MTKYTLGFWQGAALYVGAVIGTGILVLPAIAAETAGPASVLAWLALVLLSFPLALTYAGLSRDRPDAAGFAGAIERAFGPRGGAAAGWIFLAQAPTGYVIAALIAGEYAASLIGGGREARFVLGGGLVALAYVLNAAGLRISARAQLFSVGAIAAGMMLIVGRTLGHVDRSAFLPFAPHGASAVGLAALQLFWAFVGWEAITPLAADFRNPRDISRASLLAVVVVGILYVSLAIATIGTRAYGRALGSETPLVPMAASTFGPAAAIVVGIAGFVLSFAPVNAYTAGISRLICALGRRRQLPVWLGVESASGTPLRALGVMGTLCAAAAALSYVAGWNIADLLPLSTSSFIATYVLSMAAAMRLLDPPLRYAAAVSLAACVGVLFFAGALLVWIAGVAACSVGYQWLVTRRLTVGPGRQRVVGGHRR</sequence>
<feature type="transmembrane region" description="Helical" evidence="6">
    <location>
        <begin position="38"/>
        <end position="60"/>
    </location>
</feature>
<dbReference type="PANTHER" id="PTHR42770">
    <property type="entry name" value="AMINO ACID TRANSPORTER-RELATED"/>
    <property type="match status" value="1"/>
</dbReference>
<dbReference type="PIRSF" id="PIRSF006060">
    <property type="entry name" value="AA_transporter"/>
    <property type="match status" value="1"/>
</dbReference>
<evidence type="ECO:0000256" key="5">
    <source>
        <dbReference type="ARBA" id="ARBA00023136"/>
    </source>
</evidence>
<feature type="transmembrane region" description="Helical" evidence="6">
    <location>
        <begin position="12"/>
        <end position="32"/>
    </location>
</feature>
<dbReference type="EMBL" id="VBAJ01000224">
    <property type="protein sequence ID" value="TMJ06633.1"/>
    <property type="molecule type" value="Genomic_DNA"/>
</dbReference>
<keyword evidence="2" id="KW-1003">Cell membrane</keyword>
<feature type="transmembrane region" description="Helical" evidence="6">
    <location>
        <begin position="146"/>
        <end position="165"/>
    </location>
</feature>
<feature type="transmembrane region" description="Helical" evidence="6">
    <location>
        <begin position="219"/>
        <end position="243"/>
    </location>
</feature>
<dbReference type="PANTHER" id="PTHR42770:SF13">
    <property type="entry name" value="L-METHIONINE_BRANCHED-CHAIN AMINO ACID EXPORTER YJEH"/>
    <property type="match status" value="1"/>
</dbReference>
<dbReference type="Gene3D" id="1.20.1740.10">
    <property type="entry name" value="Amino acid/polyamine transporter I"/>
    <property type="match status" value="1"/>
</dbReference>
<evidence type="ECO:0000256" key="4">
    <source>
        <dbReference type="ARBA" id="ARBA00022989"/>
    </source>
</evidence>
<accession>A0A537LF36</accession>
<keyword evidence="4 6" id="KW-1133">Transmembrane helix</keyword>
<evidence type="ECO:0000256" key="2">
    <source>
        <dbReference type="ARBA" id="ARBA00022475"/>
    </source>
</evidence>